<dbReference type="InterPro" id="IPR020013">
    <property type="entry name" value="Flagellar_FlgE/F/G"/>
</dbReference>
<dbReference type="Pfam" id="PF22692">
    <property type="entry name" value="LlgE_F_G_D1"/>
    <property type="match status" value="1"/>
</dbReference>
<evidence type="ECO:0000313" key="6">
    <source>
        <dbReference type="EMBL" id="MZQ82362.1"/>
    </source>
</evidence>
<dbReference type="GO" id="GO:0009425">
    <property type="term" value="C:bacterial-type flagellum basal body"/>
    <property type="evidence" value="ECO:0007669"/>
    <property type="project" value="UniProtKB-SubCell"/>
</dbReference>
<name>A0A6L8UY95_9BACL</name>
<dbReference type="InterPro" id="IPR037925">
    <property type="entry name" value="FlgE/F/G-like"/>
</dbReference>
<keyword evidence="7" id="KW-1185">Reference proteome</keyword>
<evidence type="ECO:0000259" key="4">
    <source>
        <dbReference type="Pfam" id="PF06429"/>
    </source>
</evidence>
<feature type="domain" description="Flagellar hook protein FlgE/F/G-like D1" evidence="5">
    <location>
        <begin position="96"/>
        <end position="177"/>
    </location>
</feature>
<gene>
    <name evidence="6" type="ORF">GQF01_09470</name>
</gene>
<accession>A0A6L8UY95</accession>
<dbReference type="Pfam" id="PF06429">
    <property type="entry name" value="Flg_bbr_C"/>
    <property type="match status" value="1"/>
</dbReference>
<organism evidence="6 7">
    <name type="scientific">Paenibacillus silvestris</name>
    <dbReference type="NCBI Taxonomy" id="2606219"/>
    <lineage>
        <taxon>Bacteria</taxon>
        <taxon>Bacillati</taxon>
        <taxon>Bacillota</taxon>
        <taxon>Bacilli</taxon>
        <taxon>Bacillales</taxon>
        <taxon>Paenibacillaceae</taxon>
        <taxon>Paenibacillus</taxon>
    </lineage>
</organism>
<dbReference type="PANTHER" id="PTHR30435">
    <property type="entry name" value="FLAGELLAR PROTEIN"/>
    <property type="match status" value="1"/>
</dbReference>
<keyword evidence="6" id="KW-0969">Cilium</keyword>
<evidence type="ECO:0000259" key="3">
    <source>
        <dbReference type="Pfam" id="PF00460"/>
    </source>
</evidence>
<dbReference type="InterPro" id="IPR053967">
    <property type="entry name" value="LlgE_F_G-like_D1"/>
</dbReference>
<evidence type="ECO:0000256" key="1">
    <source>
        <dbReference type="ARBA" id="ARBA00009677"/>
    </source>
</evidence>
<dbReference type="InterPro" id="IPR001444">
    <property type="entry name" value="Flag_bb_rod_N"/>
</dbReference>
<dbReference type="Proteomes" id="UP000481087">
    <property type="component" value="Unassembled WGS sequence"/>
</dbReference>
<evidence type="ECO:0000259" key="5">
    <source>
        <dbReference type="Pfam" id="PF22692"/>
    </source>
</evidence>
<feature type="domain" description="Flagellar basal body rod protein N-terminal" evidence="3">
    <location>
        <begin position="15"/>
        <end position="35"/>
    </location>
</feature>
<comment type="subcellular location">
    <subcellularLocation>
        <location evidence="2">Bacterial flagellum basal body</location>
    </subcellularLocation>
</comment>
<dbReference type="PANTHER" id="PTHR30435:SF19">
    <property type="entry name" value="FLAGELLAR BASAL-BODY ROD PROTEIN FLGG"/>
    <property type="match status" value="1"/>
</dbReference>
<evidence type="ECO:0000256" key="2">
    <source>
        <dbReference type="RuleBase" id="RU362116"/>
    </source>
</evidence>
<proteinExistence type="inferred from homology"/>
<keyword evidence="6" id="KW-0966">Cell projection</keyword>
<sequence length="293" mass="31810">MNNSMINSSVSMHSLQQKLDILSNNIANINTNGFKKKDASFEDVLTNVQSQPEGFRQQGRFSPLGFNQGWGSKLVQIQTNLKQGPIQSTGSTSDFAIQGDGLFQISVSKVDGNGNQVIQPAWTRNGAFNLTPDANGDTVLTTKEGHFVTGIDNTGAEDKPIVIPAGFRPVVQPDGVINGYSEQDPNAEPLILGRIKLVRVVRPQLLQDVGDNLYTLPAGITEAEKANILQNVNPGLDTTNNRVTLMQGFLEQSNVTLSDEMTDLVMVQRALQLNSRAITSSDQMMNIANNLRG</sequence>
<protein>
    <submittedName>
        <fullName evidence="6">Flagellar hook-basal body complex protein</fullName>
    </submittedName>
</protein>
<reference evidence="6 7" key="1">
    <citation type="submission" date="2019-12" db="EMBL/GenBank/DDBJ databases">
        <title>Paenibacillus sp. nov. sp. isolated from soil.</title>
        <authorList>
            <person name="Kim J."/>
            <person name="Jeong S.E."/>
            <person name="Jung H.S."/>
            <person name="Jeon C.O."/>
        </authorList>
    </citation>
    <scope>NUCLEOTIDE SEQUENCE [LARGE SCALE GENOMIC DNA]</scope>
    <source>
        <strain evidence="6 7">5J-6</strain>
    </source>
</reference>
<feature type="domain" description="Flagellar basal-body/hook protein C-terminal" evidence="4">
    <location>
        <begin position="246"/>
        <end position="291"/>
    </location>
</feature>
<dbReference type="AlphaFoldDB" id="A0A6L8UY95"/>
<keyword evidence="6" id="KW-0282">Flagellum</keyword>
<comment type="caution">
    <text evidence="6">The sequence shown here is derived from an EMBL/GenBank/DDBJ whole genome shotgun (WGS) entry which is preliminary data.</text>
</comment>
<dbReference type="RefSeq" id="WP_161406584.1">
    <property type="nucleotide sequence ID" value="NZ_WTUZ01000012.1"/>
</dbReference>
<evidence type="ECO:0000313" key="7">
    <source>
        <dbReference type="Proteomes" id="UP000481087"/>
    </source>
</evidence>
<keyword evidence="2" id="KW-0975">Bacterial flagellum</keyword>
<dbReference type="EMBL" id="WTUZ01000012">
    <property type="protein sequence ID" value="MZQ82362.1"/>
    <property type="molecule type" value="Genomic_DNA"/>
</dbReference>
<dbReference type="Pfam" id="PF00460">
    <property type="entry name" value="Flg_bb_rod"/>
    <property type="match status" value="1"/>
</dbReference>
<dbReference type="SUPFAM" id="SSF117143">
    <property type="entry name" value="Flagellar hook protein flgE"/>
    <property type="match status" value="1"/>
</dbReference>
<dbReference type="NCBIfam" id="TIGR03506">
    <property type="entry name" value="FlgEFG_subfam"/>
    <property type="match status" value="1"/>
</dbReference>
<comment type="similarity">
    <text evidence="1 2">Belongs to the flagella basal body rod proteins family.</text>
</comment>
<dbReference type="GO" id="GO:0071978">
    <property type="term" value="P:bacterial-type flagellum-dependent swarming motility"/>
    <property type="evidence" value="ECO:0007669"/>
    <property type="project" value="TreeGrafter"/>
</dbReference>
<dbReference type="InterPro" id="IPR010930">
    <property type="entry name" value="Flg_bb/hook_C_dom"/>
</dbReference>